<sequence>MMVRIRARDQLTLAYKIHKCKFNNRDLVNHPSRKKKKNLSHQTQLYSRLPDFGQRVDVDQRDDMDRELAHDRDDDVRVEDVGLWALLGQFLKRLLEWVVALLVGLLKAMYTPTSFKTKYTNLGPRDAQEAHGHEHARDGRLQIAKLDTVQVQNRERVGRDEAVKRKNLVHLDRGNERAAALSDDVVDCE</sequence>
<dbReference type="AlphaFoldDB" id="A0A433R0R1"/>
<protein>
    <submittedName>
        <fullName evidence="1">Uncharacterized protein</fullName>
    </submittedName>
</protein>
<dbReference type="Proteomes" id="UP000274822">
    <property type="component" value="Unassembled WGS sequence"/>
</dbReference>
<reference evidence="1 2" key="1">
    <citation type="journal article" date="2018" name="New Phytol.">
        <title>Phylogenomics of Endogonaceae and evolution of mycorrhizas within Mucoromycota.</title>
        <authorList>
            <person name="Chang Y."/>
            <person name="Desiro A."/>
            <person name="Na H."/>
            <person name="Sandor L."/>
            <person name="Lipzen A."/>
            <person name="Clum A."/>
            <person name="Barry K."/>
            <person name="Grigoriev I.V."/>
            <person name="Martin F.M."/>
            <person name="Stajich J.E."/>
            <person name="Smith M.E."/>
            <person name="Bonito G."/>
            <person name="Spatafora J.W."/>
        </authorList>
    </citation>
    <scope>NUCLEOTIDE SEQUENCE [LARGE SCALE GENOMIC DNA]</scope>
    <source>
        <strain evidence="1 2">AD002</strain>
    </source>
</reference>
<gene>
    <name evidence="1" type="ORF">BC938DRAFT_478474</name>
</gene>
<accession>A0A433R0R1</accession>
<evidence type="ECO:0000313" key="1">
    <source>
        <dbReference type="EMBL" id="RUS35555.1"/>
    </source>
</evidence>
<organism evidence="1 2">
    <name type="scientific">Jimgerdemannia flammicorona</name>
    <dbReference type="NCBI Taxonomy" id="994334"/>
    <lineage>
        <taxon>Eukaryota</taxon>
        <taxon>Fungi</taxon>
        <taxon>Fungi incertae sedis</taxon>
        <taxon>Mucoromycota</taxon>
        <taxon>Mucoromycotina</taxon>
        <taxon>Endogonomycetes</taxon>
        <taxon>Endogonales</taxon>
        <taxon>Endogonaceae</taxon>
        <taxon>Jimgerdemannia</taxon>
    </lineage>
</organism>
<keyword evidence="2" id="KW-1185">Reference proteome</keyword>
<comment type="caution">
    <text evidence="1">The sequence shown here is derived from an EMBL/GenBank/DDBJ whole genome shotgun (WGS) entry which is preliminary data.</text>
</comment>
<evidence type="ECO:0000313" key="2">
    <source>
        <dbReference type="Proteomes" id="UP000274822"/>
    </source>
</evidence>
<dbReference type="EMBL" id="RBNJ01000033">
    <property type="protein sequence ID" value="RUS35555.1"/>
    <property type="molecule type" value="Genomic_DNA"/>
</dbReference>
<name>A0A433R0R1_9FUNG</name>
<proteinExistence type="predicted"/>